<protein>
    <submittedName>
        <fullName evidence="1">Uncharacterized protein</fullName>
    </submittedName>
</protein>
<proteinExistence type="predicted"/>
<organism evidence="1 2">
    <name type="scientific">Roridomyces roridus</name>
    <dbReference type="NCBI Taxonomy" id="1738132"/>
    <lineage>
        <taxon>Eukaryota</taxon>
        <taxon>Fungi</taxon>
        <taxon>Dikarya</taxon>
        <taxon>Basidiomycota</taxon>
        <taxon>Agaricomycotina</taxon>
        <taxon>Agaricomycetes</taxon>
        <taxon>Agaricomycetidae</taxon>
        <taxon>Agaricales</taxon>
        <taxon>Marasmiineae</taxon>
        <taxon>Mycenaceae</taxon>
        <taxon>Roridomyces</taxon>
    </lineage>
</organism>
<accession>A0AAD7CHZ2</accession>
<dbReference type="EMBL" id="JARKIF010000001">
    <property type="protein sequence ID" value="KAJ7649764.1"/>
    <property type="molecule type" value="Genomic_DNA"/>
</dbReference>
<name>A0AAD7CHZ2_9AGAR</name>
<comment type="caution">
    <text evidence="1">The sequence shown here is derived from an EMBL/GenBank/DDBJ whole genome shotgun (WGS) entry which is preliminary data.</text>
</comment>
<dbReference type="AlphaFoldDB" id="A0AAD7CHZ2"/>
<feature type="non-terminal residue" evidence="1">
    <location>
        <position position="291"/>
    </location>
</feature>
<reference evidence="1" key="1">
    <citation type="submission" date="2023-03" db="EMBL/GenBank/DDBJ databases">
        <title>Massive genome expansion in bonnet fungi (Mycena s.s.) driven by repeated elements and novel gene families across ecological guilds.</title>
        <authorList>
            <consortium name="Lawrence Berkeley National Laboratory"/>
            <person name="Harder C.B."/>
            <person name="Miyauchi S."/>
            <person name="Viragh M."/>
            <person name="Kuo A."/>
            <person name="Thoen E."/>
            <person name="Andreopoulos B."/>
            <person name="Lu D."/>
            <person name="Skrede I."/>
            <person name="Drula E."/>
            <person name="Henrissat B."/>
            <person name="Morin E."/>
            <person name="Kohler A."/>
            <person name="Barry K."/>
            <person name="LaButti K."/>
            <person name="Morin E."/>
            <person name="Salamov A."/>
            <person name="Lipzen A."/>
            <person name="Mereny Z."/>
            <person name="Hegedus B."/>
            <person name="Baldrian P."/>
            <person name="Stursova M."/>
            <person name="Weitz H."/>
            <person name="Taylor A."/>
            <person name="Grigoriev I.V."/>
            <person name="Nagy L.G."/>
            <person name="Martin F."/>
            <person name="Kauserud H."/>
        </authorList>
    </citation>
    <scope>NUCLEOTIDE SEQUENCE</scope>
    <source>
        <strain evidence="1">9284</strain>
    </source>
</reference>
<keyword evidence="2" id="KW-1185">Reference proteome</keyword>
<evidence type="ECO:0000313" key="2">
    <source>
        <dbReference type="Proteomes" id="UP001221142"/>
    </source>
</evidence>
<gene>
    <name evidence="1" type="ORF">FB45DRAFT_997045</name>
</gene>
<dbReference type="Proteomes" id="UP001221142">
    <property type="component" value="Unassembled WGS sequence"/>
</dbReference>
<evidence type="ECO:0000313" key="1">
    <source>
        <dbReference type="EMBL" id="KAJ7649764.1"/>
    </source>
</evidence>
<sequence length="291" mass="31896">MKPIFSIGPQLDALQASIVRANAKARARATFHADADGPCKNLSHLPAKDPGAGATEEFLFSNHPFSKWPKLVEESKKRAERALLMADHYSTITWRFTFARPKLGTCLANFGARPGNVVFPSPRIPVEAGSAGEYPQSAFLNYQPAALTRLRLFFATVLALSFCTSCFYKRKDLPEVTTSWKTEHTSWMAGASSVTTDSTIRRPRRSCNFFPNISRAEVHTSTIAPNQPVKISSDLGNGCGTSVVRQRYSRRGGTEFQKDSSPSVCAFKSQMVQVSSSCCELSGLAAVYLLD</sequence>